<comment type="caution">
    <text evidence="2">The sequence shown here is derived from an EMBL/GenBank/DDBJ whole genome shotgun (WGS) entry which is preliminary data.</text>
</comment>
<dbReference type="Proteomes" id="UP001328107">
    <property type="component" value="Unassembled WGS sequence"/>
</dbReference>
<keyword evidence="3" id="KW-1185">Reference proteome</keyword>
<feature type="transmembrane region" description="Helical" evidence="1">
    <location>
        <begin position="135"/>
        <end position="158"/>
    </location>
</feature>
<proteinExistence type="predicted"/>
<keyword evidence="1" id="KW-0472">Membrane</keyword>
<protein>
    <submittedName>
        <fullName evidence="2">Uncharacterized protein</fullName>
    </submittedName>
</protein>
<organism evidence="2 3">
    <name type="scientific">Pristionchus mayeri</name>
    <dbReference type="NCBI Taxonomy" id="1317129"/>
    <lineage>
        <taxon>Eukaryota</taxon>
        <taxon>Metazoa</taxon>
        <taxon>Ecdysozoa</taxon>
        <taxon>Nematoda</taxon>
        <taxon>Chromadorea</taxon>
        <taxon>Rhabditida</taxon>
        <taxon>Rhabditina</taxon>
        <taxon>Diplogasteromorpha</taxon>
        <taxon>Diplogasteroidea</taxon>
        <taxon>Neodiplogasteridae</taxon>
        <taxon>Pristionchus</taxon>
    </lineage>
</organism>
<keyword evidence="1" id="KW-0812">Transmembrane</keyword>
<keyword evidence="1" id="KW-1133">Transmembrane helix</keyword>
<evidence type="ECO:0000313" key="3">
    <source>
        <dbReference type="Proteomes" id="UP001328107"/>
    </source>
</evidence>
<dbReference type="EMBL" id="BTRK01000006">
    <property type="protein sequence ID" value="GMR61231.1"/>
    <property type="molecule type" value="Genomic_DNA"/>
</dbReference>
<name>A0AAN5IFM6_9BILA</name>
<feature type="transmembrane region" description="Helical" evidence="1">
    <location>
        <begin position="20"/>
        <end position="39"/>
    </location>
</feature>
<evidence type="ECO:0000256" key="1">
    <source>
        <dbReference type="SAM" id="Phobius"/>
    </source>
</evidence>
<reference evidence="3" key="1">
    <citation type="submission" date="2022-10" db="EMBL/GenBank/DDBJ databases">
        <title>Genome assembly of Pristionchus species.</title>
        <authorList>
            <person name="Yoshida K."/>
            <person name="Sommer R.J."/>
        </authorList>
    </citation>
    <scope>NUCLEOTIDE SEQUENCE [LARGE SCALE GENOMIC DNA]</scope>
    <source>
        <strain evidence="3">RS5460</strain>
    </source>
</reference>
<feature type="transmembrane region" description="Helical" evidence="1">
    <location>
        <begin position="85"/>
        <end position="109"/>
    </location>
</feature>
<accession>A0AAN5IFM6</accession>
<sequence length="180" mass="20235">NFESPEPESRNVSEVRRVVLFLYSYGSTLGMLIAALAICGRVPRRIRTGAKNVLICLMILTIDMEIGDHFKRITKVAISLEKANGVIALAYLVLLAIALVGSAITYGLLLDGAYDLNDRDTQNIPLYSLIGSYSLVWYSFYALLILLIIFADYTRLLIQTDIFMYLPRRIAAKVARDFFD</sequence>
<evidence type="ECO:0000313" key="2">
    <source>
        <dbReference type="EMBL" id="GMR61231.1"/>
    </source>
</evidence>
<gene>
    <name evidence="2" type="ORF">PMAYCL1PPCAC_31426</name>
</gene>
<dbReference type="AlphaFoldDB" id="A0AAN5IFM6"/>
<feature type="non-terminal residue" evidence="2">
    <location>
        <position position="1"/>
    </location>
</feature>